<proteinExistence type="predicted"/>
<sequence length="120" mass="13886">MDVPLIIDNAAYQDIVIREGNSHVTLLEFWDTENNPIDLTGYDFKIYLYKRSRQQEPDITFEGNDFYIVPTSGSILWKIEGEKTKGKEGVYMYHGDLIDTSTFESLTCLYGKFTIIDKNI</sequence>
<organism evidence="1">
    <name type="scientific">Dictyoglomus turgidum</name>
    <dbReference type="NCBI Taxonomy" id="513050"/>
    <lineage>
        <taxon>Bacteria</taxon>
        <taxon>Pseudomonadati</taxon>
        <taxon>Dictyoglomota</taxon>
        <taxon>Dictyoglomia</taxon>
        <taxon>Dictyoglomales</taxon>
        <taxon>Dictyoglomaceae</taxon>
        <taxon>Dictyoglomus</taxon>
    </lineage>
</organism>
<accession>A0A7C3SMK9</accession>
<dbReference type="AlphaFoldDB" id="A0A7C3SMK9"/>
<evidence type="ECO:0000313" key="1">
    <source>
        <dbReference type="EMBL" id="HGB30578.1"/>
    </source>
</evidence>
<name>A0A7C3SMK9_9BACT</name>
<dbReference type="EMBL" id="DTGA01000036">
    <property type="protein sequence ID" value="HGB30578.1"/>
    <property type="molecule type" value="Genomic_DNA"/>
</dbReference>
<comment type="caution">
    <text evidence="1">The sequence shown here is derived from an EMBL/GenBank/DDBJ whole genome shotgun (WGS) entry which is preliminary data.</text>
</comment>
<reference evidence="1" key="1">
    <citation type="journal article" date="2020" name="mSystems">
        <title>Genome- and Community-Level Interaction Insights into Carbon Utilization and Element Cycling Functions of Hydrothermarchaeota in Hydrothermal Sediment.</title>
        <authorList>
            <person name="Zhou Z."/>
            <person name="Liu Y."/>
            <person name="Xu W."/>
            <person name="Pan J."/>
            <person name="Luo Z.H."/>
            <person name="Li M."/>
        </authorList>
    </citation>
    <scope>NUCLEOTIDE SEQUENCE [LARGE SCALE GENOMIC DNA]</scope>
    <source>
        <strain evidence="1">SpSt-751</strain>
    </source>
</reference>
<gene>
    <name evidence="1" type="ORF">ENV35_01715</name>
</gene>
<protein>
    <submittedName>
        <fullName evidence="1">Uncharacterized protein</fullName>
    </submittedName>
</protein>